<dbReference type="VEuPathDB" id="VectorBase:SCAU010439"/>
<reference evidence="1" key="1">
    <citation type="submission" date="2020-05" db="UniProtKB">
        <authorList>
            <consortium name="EnsemblMetazoa"/>
        </authorList>
    </citation>
    <scope>IDENTIFICATION</scope>
    <source>
        <strain evidence="1">USDA</strain>
    </source>
</reference>
<dbReference type="AlphaFoldDB" id="A0A1I8PRI0"/>
<sequence length="134" mass="15827">MNVSSAYKVLVVRQCRSKISFSSLKGKHQNGHVKTSSSTLLNEAEDNTQSWNKSPFFEFIEKTIVRRMEYLLERTSYMEEMRKAKNNMMHVQRQMYENSEKRRAIIMQLNDGKWDTKLFEGVNNELILKNIAEN</sequence>
<proteinExistence type="predicted"/>
<accession>A0A1I8PRI0</accession>
<dbReference type="OrthoDB" id="10601372at2759"/>
<organism evidence="1 2">
    <name type="scientific">Stomoxys calcitrans</name>
    <name type="common">Stable fly</name>
    <name type="synonym">Conops calcitrans</name>
    <dbReference type="NCBI Taxonomy" id="35570"/>
    <lineage>
        <taxon>Eukaryota</taxon>
        <taxon>Metazoa</taxon>
        <taxon>Ecdysozoa</taxon>
        <taxon>Arthropoda</taxon>
        <taxon>Hexapoda</taxon>
        <taxon>Insecta</taxon>
        <taxon>Pterygota</taxon>
        <taxon>Neoptera</taxon>
        <taxon>Endopterygota</taxon>
        <taxon>Diptera</taxon>
        <taxon>Brachycera</taxon>
        <taxon>Muscomorpha</taxon>
        <taxon>Muscoidea</taxon>
        <taxon>Muscidae</taxon>
        <taxon>Stomoxys</taxon>
    </lineage>
</organism>
<gene>
    <name evidence="1" type="primary">106081658</name>
</gene>
<evidence type="ECO:0000313" key="2">
    <source>
        <dbReference type="Proteomes" id="UP000095300"/>
    </source>
</evidence>
<name>A0A1I8PRI0_STOCA</name>
<protein>
    <submittedName>
        <fullName evidence="1">Uncharacterized protein</fullName>
    </submittedName>
</protein>
<dbReference type="Proteomes" id="UP000095300">
    <property type="component" value="Unassembled WGS sequence"/>
</dbReference>
<keyword evidence="2" id="KW-1185">Reference proteome</keyword>
<evidence type="ECO:0000313" key="1">
    <source>
        <dbReference type="EnsemblMetazoa" id="SCAU010439-PA"/>
    </source>
</evidence>
<dbReference type="EnsemblMetazoa" id="SCAU010439-RA">
    <property type="protein sequence ID" value="SCAU010439-PA"/>
    <property type="gene ID" value="SCAU010439"/>
</dbReference>